<dbReference type="AlphaFoldDB" id="A0A368W1L6"/>
<proteinExistence type="predicted"/>
<evidence type="ECO:0000313" key="1">
    <source>
        <dbReference type="EMBL" id="RCW45888.1"/>
    </source>
</evidence>
<accession>A0A368W1L6</accession>
<reference evidence="1 2" key="1">
    <citation type="submission" date="2018-07" db="EMBL/GenBank/DDBJ databases">
        <title>Genomic Encyclopedia of Type Strains, Phase III (KMG-III): the genomes of soil and plant-associated and newly described type strains.</title>
        <authorList>
            <person name="Whitman W."/>
        </authorList>
    </citation>
    <scope>NUCLEOTIDE SEQUENCE [LARGE SCALE GENOMIC DNA]</scope>
    <source>
        <strain evidence="1 2">CECT 8575</strain>
    </source>
</reference>
<name>A0A368W1L6_9ACTN</name>
<protein>
    <submittedName>
        <fullName evidence="1">Uncharacterized protein</fullName>
    </submittedName>
</protein>
<organism evidence="1 2">
    <name type="scientific">Halopolyspora algeriensis</name>
    <dbReference type="NCBI Taxonomy" id="1500506"/>
    <lineage>
        <taxon>Bacteria</taxon>
        <taxon>Bacillati</taxon>
        <taxon>Actinomycetota</taxon>
        <taxon>Actinomycetes</taxon>
        <taxon>Actinomycetes incertae sedis</taxon>
        <taxon>Halopolyspora</taxon>
    </lineage>
</organism>
<gene>
    <name evidence="1" type="ORF">DFQ14_102189</name>
</gene>
<evidence type="ECO:0000313" key="2">
    <source>
        <dbReference type="Proteomes" id="UP000253495"/>
    </source>
</evidence>
<keyword evidence="2" id="KW-1185">Reference proteome</keyword>
<dbReference type="Proteomes" id="UP000253495">
    <property type="component" value="Unassembled WGS sequence"/>
</dbReference>
<comment type="caution">
    <text evidence="1">The sequence shown here is derived from an EMBL/GenBank/DDBJ whole genome shotgun (WGS) entry which is preliminary data.</text>
</comment>
<dbReference type="EMBL" id="QPJC01000002">
    <property type="protein sequence ID" value="RCW45888.1"/>
    <property type="molecule type" value="Genomic_DNA"/>
</dbReference>
<sequence>MMKMSAGVLPEAIEHVLCQVETFASDWTSDIPTITDTPA</sequence>